<dbReference type="HOGENOM" id="CLU_575721_0_0_2"/>
<evidence type="ECO:0000256" key="1">
    <source>
        <dbReference type="SAM" id="Phobius"/>
    </source>
</evidence>
<keyword evidence="1" id="KW-0472">Membrane</keyword>
<evidence type="ECO:0000313" key="3">
    <source>
        <dbReference type="Proteomes" id="UP000030787"/>
    </source>
</evidence>
<keyword evidence="3" id="KW-1185">Reference proteome</keyword>
<feature type="transmembrane region" description="Helical" evidence="1">
    <location>
        <begin position="374"/>
        <end position="398"/>
    </location>
</feature>
<gene>
    <name evidence="2" type="ORF">Mpt1_c04190</name>
</gene>
<name>A0A0A7LBC4_9ARCH</name>
<keyword evidence="1" id="KW-1133">Transmembrane helix</keyword>
<dbReference type="Proteomes" id="UP000030787">
    <property type="component" value="Chromosome"/>
</dbReference>
<sequence>MKWAKNFGGADYDRFRSVAATSDGGFIAAGLSYEGSFGTGSWDGVPGYGSYDSIAVKYDKNGALEWAKNFGGVGDEGFNSIAATSDGGFIVVGYSSEDSFGTGDWVDVTGYGDYDATIIKCDGSGTVEWLTNFGGGSYEYFYAVTVISDGGLVAAGYSYEDSFGTGNWEGVEGHGYFDGMVVKYKGLDPIAPGVKNNYINASSDSNSTITPSGVVTVQRFNDQTFHFSAADGYVVSSVTVDGRLLTQEQIDSGSYTFTNVMMNHIIDVKSSVAASVTLTIDITEGKGYAKYSTDGLSFLDYTSPVILAYGTELFVVPVPEDGYTFSTWKVSTEAHPDEVTAEPNLHFDSVTGNTHLTLYFEIGSGGTAASDSGIGWYVLGIVVLLIIAGILLWFFLFYRRYYDVLKNESLNIAGADRVHRKSEYRFKVEGYSGTIVYRIGDKEDVVWKTILPNADGSFVIPKEEITGDVTIEPR</sequence>
<proteinExistence type="predicted"/>
<dbReference type="PANTHER" id="PTHR42754">
    <property type="entry name" value="ENDOGLUCANASE"/>
    <property type="match status" value="1"/>
</dbReference>
<dbReference type="KEGG" id="mear:Mpt1_c04190"/>
<accession>A0A0A7LBC4</accession>
<keyword evidence="1" id="KW-0812">Transmembrane</keyword>
<protein>
    <recommendedName>
        <fullName evidence="4">Bacterial repeat domain-containing protein</fullName>
    </recommendedName>
</protein>
<organism evidence="2 3">
    <name type="scientific">Candidatus Methanoplasma termitum</name>
    <dbReference type="NCBI Taxonomy" id="1577791"/>
    <lineage>
        <taxon>Archaea</taxon>
        <taxon>Methanobacteriati</taxon>
        <taxon>Thermoplasmatota</taxon>
        <taxon>Thermoplasmata</taxon>
        <taxon>Methanomassiliicoccales</taxon>
        <taxon>Methanomassiliicoccaceae</taxon>
        <taxon>Candidatus Methanoplasma</taxon>
    </lineage>
</organism>
<dbReference type="STRING" id="1577791.Mpt1_c04190"/>
<evidence type="ECO:0000313" key="2">
    <source>
        <dbReference type="EMBL" id="AIZ56313.1"/>
    </source>
</evidence>
<dbReference type="AlphaFoldDB" id="A0A0A7LBC4"/>
<reference evidence="2 3" key="1">
    <citation type="journal article" date="2014" name="Appl. Environ. Microbiol.">
        <title>Comparative Genome Analysis of 'Candidatus Methanoplasma termitum' Indicates a New Mode of Energy Metabolism in the Seventh Order of Methanogens.</title>
        <authorList>
            <person name="Lang K."/>
            <person name="Schuldes J."/>
            <person name="Klingl A."/>
            <person name="Poehlein A."/>
            <person name="Daniel R."/>
            <person name="Brune A."/>
        </authorList>
    </citation>
    <scope>NUCLEOTIDE SEQUENCE [LARGE SCALE GENOMIC DNA]</scope>
    <source>
        <strain evidence="3">Mpt1</strain>
    </source>
</reference>
<evidence type="ECO:0008006" key="4">
    <source>
        <dbReference type="Google" id="ProtNLM"/>
    </source>
</evidence>
<dbReference type="PANTHER" id="PTHR42754:SF1">
    <property type="entry name" value="LIPOPROTEIN"/>
    <property type="match status" value="1"/>
</dbReference>
<dbReference type="EMBL" id="CP010070">
    <property type="protein sequence ID" value="AIZ56313.1"/>
    <property type="molecule type" value="Genomic_DNA"/>
</dbReference>